<protein>
    <submittedName>
        <fullName evidence="3">Phage terminase large subunit family protein</fullName>
    </submittedName>
</protein>
<feature type="domain" description="Terminase large subunit GpA endonuclease" evidence="2">
    <location>
        <begin position="308"/>
        <end position="597"/>
    </location>
</feature>
<evidence type="ECO:0000313" key="4">
    <source>
        <dbReference type="Proteomes" id="UP001203423"/>
    </source>
</evidence>
<evidence type="ECO:0000259" key="1">
    <source>
        <dbReference type="Pfam" id="PF05876"/>
    </source>
</evidence>
<dbReference type="PANTHER" id="PTHR34413">
    <property type="entry name" value="PROPHAGE TAIL FIBER ASSEMBLY PROTEIN HOMOLOG TFAE-RELATED-RELATED"/>
    <property type="match status" value="1"/>
</dbReference>
<dbReference type="Pfam" id="PF05876">
    <property type="entry name" value="GpA_ATPase"/>
    <property type="match status" value="1"/>
</dbReference>
<dbReference type="RefSeq" id="WP_248939433.1">
    <property type="nucleotide sequence ID" value="NZ_JAKIKS010000018.1"/>
</dbReference>
<name>A0ABT0L9C4_9GAMM</name>
<dbReference type="PANTHER" id="PTHR34413:SF2">
    <property type="entry name" value="PROPHAGE TAIL FIBER ASSEMBLY PROTEIN HOMOLOG TFAE-RELATED"/>
    <property type="match status" value="1"/>
</dbReference>
<sequence length="608" mass="69654">MRKVLPVSGREWCDKHFRLPAGSSQTAGRWTTMPLQVVPLNMMCNRNIRCVVFQKSARIGYSKILVGSVSCLQAQYNTNVVIYQPTDDDAKDFTIDEIDAAWEMMPIMQRIFPYLFAKNEKNTVKKKVGAGWTLDIKGTHTPKNTRRLTKSALFADEVDGWIWRFAKEGTPIKPARARLEGAAFPMERWGTTPTVAGESHIEVLMSEVDFTFRFYLPCPHCDHEQVLVWGDKDSQHGMKWENTKTSIAAKSRTAHYLCISCTQKIHYNQLSAMEKAGRWIAEDGTWTNDGIQFFSDSNEKVSTPRKVGLHCWAGYSINLSFGWIGLVEEFLSCGGDPAKLQPFVNLVLGELWEGDNAEKLDWEHLKLRREIWWAGDRKENPVHSRACILTGGIDTQDDRVEFYVWAWGVGEECWLVDHIVVLGDLSSDAMQEMAGKQLYNQYMKANGEKMDVSLWCWDAMGHKTDDVYKMSREHGKLWVIPIQGENKYGKPIASFPRKKNLKKVYLTRLGTDGLKERLYGRLNLTPKSINDPVPGCIHFPLDDDICGDEFFKQLCSASKKLEINKSGQRNWRWVKQYHVFDEALDCWNYANAALNILMQRFGFVLTEP</sequence>
<dbReference type="InterPro" id="IPR008866">
    <property type="entry name" value="Phage_lambda_GpA-like"/>
</dbReference>
<reference evidence="3 4" key="1">
    <citation type="submission" date="2022-01" db="EMBL/GenBank/DDBJ databases">
        <title>Whole genome-based taxonomy of the Shewanellaceae.</title>
        <authorList>
            <person name="Martin-Rodriguez A.J."/>
        </authorList>
    </citation>
    <scope>NUCLEOTIDE SEQUENCE [LARGE SCALE GENOMIC DNA]</scope>
    <source>
        <strain evidence="3 4">DSM 17177</strain>
    </source>
</reference>
<dbReference type="InterPro" id="IPR046454">
    <property type="entry name" value="GpA_endonuclease"/>
</dbReference>
<dbReference type="InterPro" id="IPR051220">
    <property type="entry name" value="TFA_Chaperone"/>
</dbReference>
<gene>
    <name evidence="3" type="ORF">L2764_06585</name>
</gene>
<dbReference type="InterPro" id="IPR046453">
    <property type="entry name" value="GpA_ATPase"/>
</dbReference>
<dbReference type="Proteomes" id="UP001203423">
    <property type="component" value="Unassembled WGS sequence"/>
</dbReference>
<evidence type="ECO:0000313" key="3">
    <source>
        <dbReference type="EMBL" id="MCL1124149.1"/>
    </source>
</evidence>
<comment type="caution">
    <text evidence="3">The sequence shown here is derived from an EMBL/GenBank/DDBJ whole genome shotgun (WGS) entry which is preliminary data.</text>
</comment>
<organism evidence="3 4">
    <name type="scientific">Shewanella surugensis</name>
    <dbReference type="NCBI Taxonomy" id="212020"/>
    <lineage>
        <taxon>Bacteria</taxon>
        <taxon>Pseudomonadati</taxon>
        <taxon>Pseudomonadota</taxon>
        <taxon>Gammaproteobacteria</taxon>
        <taxon>Alteromonadales</taxon>
        <taxon>Shewanellaceae</taxon>
        <taxon>Shewanella</taxon>
    </lineage>
</organism>
<dbReference type="Pfam" id="PF20454">
    <property type="entry name" value="GpA_nuclease"/>
    <property type="match status" value="1"/>
</dbReference>
<dbReference type="EMBL" id="JAKIKS010000018">
    <property type="protein sequence ID" value="MCL1124149.1"/>
    <property type="molecule type" value="Genomic_DNA"/>
</dbReference>
<evidence type="ECO:0000259" key="2">
    <source>
        <dbReference type="Pfam" id="PF20454"/>
    </source>
</evidence>
<dbReference type="HAMAP" id="MF_04144">
    <property type="entry name" value="TERL_LAMBDA"/>
    <property type="match status" value="1"/>
</dbReference>
<proteinExistence type="inferred from homology"/>
<keyword evidence="4" id="KW-1185">Reference proteome</keyword>
<feature type="domain" description="Phage terminase large subunit GpA ATPase" evidence="1">
    <location>
        <begin position="24"/>
        <end position="279"/>
    </location>
</feature>
<accession>A0ABT0L9C4</accession>